<name>A0ABP0KQ96_9DINO</name>
<feature type="compositionally biased region" description="Gly residues" evidence="4">
    <location>
        <begin position="1143"/>
        <end position="1159"/>
    </location>
</feature>
<dbReference type="SUPFAM" id="SSF48371">
    <property type="entry name" value="ARM repeat"/>
    <property type="match status" value="2"/>
</dbReference>
<dbReference type="Gene3D" id="1.25.40.20">
    <property type="entry name" value="Ankyrin repeat-containing domain"/>
    <property type="match status" value="2"/>
</dbReference>
<feature type="compositionally biased region" description="Low complexity" evidence="4">
    <location>
        <begin position="1846"/>
        <end position="1868"/>
    </location>
</feature>
<feature type="region of interest" description="Disordered" evidence="4">
    <location>
        <begin position="1125"/>
        <end position="1194"/>
    </location>
</feature>
<accession>A0ABP0KQ96</accession>
<evidence type="ECO:0000313" key="6">
    <source>
        <dbReference type="Proteomes" id="UP001642464"/>
    </source>
</evidence>
<evidence type="ECO:0000313" key="5">
    <source>
        <dbReference type="EMBL" id="CAK9029054.1"/>
    </source>
</evidence>
<dbReference type="PROSITE" id="PS50088">
    <property type="entry name" value="ANK_REPEAT"/>
    <property type="match status" value="5"/>
</dbReference>
<keyword evidence="6" id="KW-1185">Reference proteome</keyword>
<feature type="repeat" description="ANK" evidence="3">
    <location>
        <begin position="132"/>
        <end position="156"/>
    </location>
</feature>
<feature type="region of interest" description="Disordered" evidence="4">
    <location>
        <begin position="1"/>
        <end position="58"/>
    </location>
</feature>
<keyword evidence="2 3" id="KW-0040">ANK repeat</keyword>
<dbReference type="Pfam" id="PF21040">
    <property type="entry name" value="CEP104-like_TOG"/>
    <property type="match status" value="3"/>
</dbReference>
<evidence type="ECO:0000256" key="2">
    <source>
        <dbReference type="ARBA" id="ARBA00023043"/>
    </source>
</evidence>
<dbReference type="InterPro" id="IPR002110">
    <property type="entry name" value="Ankyrin_rpt"/>
</dbReference>
<feature type="compositionally biased region" description="Basic and acidic residues" evidence="4">
    <location>
        <begin position="24"/>
        <end position="38"/>
    </location>
</feature>
<feature type="compositionally biased region" description="Polar residues" evidence="4">
    <location>
        <begin position="1161"/>
        <end position="1176"/>
    </location>
</feature>
<feature type="compositionally biased region" description="Low complexity" evidence="4">
    <location>
        <begin position="1"/>
        <end position="16"/>
    </location>
</feature>
<feature type="region of interest" description="Disordered" evidence="4">
    <location>
        <begin position="516"/>
        <end position="540"/>
    </location>
</feature>
<dbReference type="PANTHER" id="PTHR24198:SF165">
    <property type="entry name" value="ANKYRIN REPEAT-CONTAINING PROTEIN-RELATED"/>
    <property type="match status" value="1"/>
</dbReference>
<keyword evidence="1" id="KW-0677">Repeat</keyword>
<feature type="repeat" description="ANK" evidence="3">
    <location>
        <begin position="364"/>
        <end position="396"/>
    </location>
</feature>
<comment type="caution">
    <text evidence="5">The sequence shown here is derived from an EMBL/GenBank/DDBJ whole genome shotgun (WGS) entry which is preliminary data.</text>
</comment>
<dbReference type="InterPro" id="IPR036770">
    <property type="entry name" value="Ankyrin_rpt-contain_sf"/>
</dbReference>
<dbReference type="Gene3D" id="1.25.10.10">
    <property type="entry name" value="Leucine-rich Repeat Variant"/>
    <property type="match status" value="3"/>
</dbReference>
<dbReference type="PROSITE" id="PS50297">
    <property type="entry name" value="ANK_REP_REGION"/>
    <property type="match status" value="4"/>
</dbReference>
<feature type="compositionally biased region" description="Polar residues" evidence="4">
    <location>
        <begin position="1964"/>
        <end position="1975"/>
    </location>
</feature>
<protein>
    <submittedName>
        <fullName evidence="5">Ankyrin repeat domain-containing protein 50</fullName>
    </submittedName>
</protein>
<feature type="compositionally biased region" description="Polar residues" evidence="4">
    <location>
        <begin position="1940"/>
        <end position="1953"/>
    </location>
</feature>
<feature type="compositionally biased region" description="Pro residues" evidence="4">
    <location>
        <begin position="1980"/>
        <end position="1989"/>
    </location>
</feature>
<feature type="region of interest" description="Disordered" evidence="4">
    <location>
        <begin position="1846"/>
        <end position="2010"/>
    </location>
</feature>
<feature type="repeat" description="ANK" evidence="3">
    <location>
        <begin position="199"/>
        <end position="232"/>
    </location>
</feature>
<dbReference type="Pfam" id="PF12796">
    <property type="entry name" value="Ank_2"/>
    <property type="match status" value="4"/>
</dbReference>
<dbReference type="PANTHER" id="PTHR24198">
    <property type="entry name" value="ANKYRIN REPEAT AND PROTEIN KINASE DOMAIN-CONTAINING PROTEIN"/>
    <property type="match status" value="1"/>
</dbReference>
<reference evidence="5 6" key="1">
    <citation type="submission" date="2024-02" db="EMBL/GenBank/DDBJ databases">
        <authorList>
            <person name="Chen Y."/>
            <person name="Shah S."/>
            <person name="Dougan E. K."/>
            <person name="Thang M."/>
            <person name="Chan C."/>
        </authorList>
    </citation>
    <scope>NUCLEOTIDE SEQUENCE [LARGE SCALE GENOMIC DNA]</scope>
</reference>
<organism evidence="5 6">
    <name type="scientific">Durusdinium trenchii</name>
    <dbReference type="NCBI Taxonomy" id="1381693"/>
    <lineage>
        <taxon>Eukaryota</taxon>
        <taxon>Sar</taxon>
        <taxon>Alveolata</taxon>
        <taxon>Dinophyceae</taxon>
        <taxon>Suessiales</taxon>
        <taxon>Symbiodiniaceae</taxon>
        <taxon>Durusdinium</taxon>
    </lineage>
</organism>
<feature type="compositionally biased region" description="Basic and acidic residues" evidence="4">
    <location>
        <begin position="1886"/>
        <end position="1910"/>
    </location>
</feature>
<dbReference type="SUPFAM" id="SSF48403">
    <property type="entry name" value="Ankyrin repeat"/>
    <property type="match status" value="1"/>
</dbReference>
<dbReference type="SMART" id="SM00248">
    <property type="entry name" value="ANK"/>
    <property type="match status" value="11"/>
</dbReference>
<feature type="repeat" description="ANK" evidence="3">
    <location>
        <begin position="233"/>
        <end position="265"/>
    </location>
</feature>
<dbReference type="InterPro" id="IPR011989">
    <property type="entry name" value="ARM-like"/>
</dbReference>
<evidence type="ECO:0000256" key="1">
    <source>
        <dbReference type="ARBA" id="ARBA00022737"/>
    </source>
</evidence>
<sequence length="2010" mass="214735">MGSGASKKAAAVEAVENSQHQPVQKKEAKEQSNLEGKFEVGSSSSSVPVKQVKQHSPLLQAKVENEDVEEAMAAAILAPASPVQAEVKEEARLAPEELPLACRAGNIEFVRAFLQEHPDGLENHLEALLDEYGESALHHATHGDHVEIVELLLQLGQVQVDIPNARNETALSVACRKGHSAVAMHLLKADANPNRCASDGLTPFLAAVLGGAADGLLDALLASKADVNAQDHRGVGALHSLALSGNMRLMKWLLEQSAELDLQTEHGTTALMLATKRGSEEGVSMLLLAKANPNLSNKAGSTALMQAFASNMAVAEQLICNGASVDMVDSAGRSVLFHAVISGEGLAIEAVIKQGARVNILDEDARTPLYQACLMGSLGMVKQLLQASADPNLAGRGSSLRQAHDEEQEDGAAKVLLEEARTCLQVSAMLAQNELMLTLLDHSAEINTAPGSLGWTALHLCAIVNNEEGAEALLARGAALCEDVEGNTARMLAERAGHSKVVELLRDCGLPPAEFKGQLPPLNRPTEEAPEEQEPLESFEKEWQVRPSNDSVLDRIYGPMVHDAMLSHQWRDRWQAHSYISRTFPELSASPEDLVRAVSEATCMASRDKMPKVFLASLSVLDELLSDARVDEISADDFRSLLQSDHGDMIQLLLDQTDVGGGSSNATSPQQAAAASLCSCVLHGRISLDEAALPLLLRIEERLQTLAAKSDAKEAKTPKCLAANLKLLGRIITSFGLQQSGLCRRALVLPLLLRAAASEHSKVRAAAGDAFLQLLALSGGIEDRLWSLLPAKAQKRVQSLASGHEGIPLLSAVACDEDAMSKDDILAEDPRSSELVCVSELSPQVWAALQAGMNITKGATPKSPKAPNTDEVFADDMAADALSTAIASKNWKQRAESINKLFNDLATASEGVKLLKDSDEGTSGGPLLSQYVLGGLRISLLQAHLSSLLCDTVTAVFVNAADLLCLVCSQVPLYIAPLFLEPLLPALFGRLLDTSQKVRQKSAETTLEVCSLHSSALSEMVAQCVSSGSAWTSTDRSGTDRSTGPRLQLLGQMVRRMHDRDSTRVWADETWSTLADYAMKASENKSADVRKEASNLLEGMANVGGRASEIAEQAATQLKAMAEERAKQKMRPGTGVRPLTGRVGTGGSRPGTGALGGSGRLSFNSSGRLSTANRSGSLRPGTGRPGTGLSRSGTMTLEEESDNSLHSDAEIQAGDEGVKFFDMKNACGGADEVPELAEGEAALKEALPLAEALDEVALDFVAPLIALFGEGWTRCFYSRNWQCRVAALTHLSAIMAQRLEDVSDVPLAELLDGCMRAVHEGLGDQNVRVYAEACMAVTAIVPSFCGTVDGRLLVAHLAPLLRQLCARMGDSKEVVRTQTTQAMFRLLSPPTGNIVSPVAIAMLILRHLMPSKEEGDSPLASVSKGATGKGAVTGWLCRLSALRELCKEYSKMIVQQPGSTNPGEWLRLADGLKHADPSVRHQSVRLYTLVCKMHLKSLGDEEAQRSAREVWVAALPKDLPAKSIAQVRRYLKLPEASPKSSESSQPKKSHLGMTIACLHWEVPYSLARTAGCSLEVLGALSMPQRGDEKAVITALKALGKVKQEKEGSDDMFAHICRAIQQALAAPTGADRYVFLSAVELCQSAVQQLGPALSGLDLNMALGKVFPTLLERTALSSLAGDVKVGVASDKLVQQLAKHPKVGCEAVTKMVIASISRSEHPVRQLVLLRTLLSDFGLRLCAQKDVVALLLTALGTQLERINGAREVGEAIRPQLVGVLATCKQFSNDTIRFCLSEVEASQRKLLCTALAESPDPQLMALGATAAEQESFESATSQFAVGSAVRAASRSRGMSPLSEPSSSSAPRPAVLSRHTSRSNLGNSSGKPPEVPIRRLDSQKIEKERDKEESFAREASPRSSSTRRRRRIDCSPQQPPRGPRIPLNQGGLSEASTASTDFPSDSPRKFGGRTTASTPNLNKSLEGSPRPWPAKPPAPMSLSTALKGDSASWKFRDAEN</sequence>
<feature type="compositionally biased region" description="Acidic residues" evidence="4">
    <location>
        <begin position="528"/>
        <end position="537"/>
    </location>
</feature>
<dbReference type="EMBL" id="CAXAMM010012514">
    <property type="protein sequence ID" value="CAK9029054.1"/>
    <property type="molecule type" value="Genomic_DNA"/>
</dbReference>
<dbReference type="Proteomes" id="UP001642464">
    <property type="component" value="Unassembled WGS sequence"/>
</dbReference>
<feature type="repeat" description="ANK" evidence="3">
    <location>
        <begin position="266"/>
        <end position="298"/>
    </location>
</feature>
<evidence type="ECO:0000256" key="4">
    <source>
        <dbReference type="SAM" id="MobiDB-lite"/>
    </source>
</evidence>
<evidence type="ECO:0000256" key="3">
    <source>
        <dbReference type="PROSITE-ProRule" id="PRU00023"/>
    </source>
</evidence>
<proteinExistence type="predicted"/>
<gene>
    <name evidence="5" type="ORF">SCF082_LOCUS18626</name>
</gene>
<dbReference type="InterPro" id="IPR016024">
    <property type="entry name" value="ARM-type_fold"/>
</dbReference>